<dbReference type="InterPro" id="IPR009057">
    <property type="entry name" value="Homeodomain-like_sf"/>
</dbReference>
<evidence type="ECO:0000256" key="1">
    <source>
        <dbReference type="SAM" id="MobiDB-lite"/>
    </source>
</evidence>
<evidence type="ECO:0000313" key="3">
    <source>
        <dbReference type="Proteomes" id="UP001320898"/>
    </source>
</evidence>
<feature type="region of interest" description="Disordered" evidence="1">
    <location>
        <begin position="1"/>
        <end position="25"/>
    </location>
</feature>
<accession>A0AAW5QWQ1</accession>
<evidence type="ECO:0000313" key="2">
    <source>
        <dbReference type="EMBL" id="MCT8970891.1"/>
    </source>
</evidence>
<keyword evidence="3" id="KW-1185">Reference proteome</keyword>
<dbReference type="EMBL" id="JALIDZ010000002">
    <property type="protein sequence ID" value="MCT8970891.1"/>
    <property type="molecule type" value="Genomic_DNA"/>
</dbReference>
<comment type="caution">
    <text evidence="2">The sequence shown here is derived from an EMBL/GenBank/DDBJ whole genome shotgun (WGS) entry which is preliminary data.</text>
</comment>
<dbReference type="Proteomes" id="UP001320898">
    <property type="component" value="Unassembled WGS sequence"/>
</dbReference>
<dbReference type="Gene3D" id="1.10.10.60">
    <property type="entry name" value="Homeodomain-like"/>
    <property type="match status" value="1"/>
</dbReference>
<dbReference type="RefSeq" id="WP_261614469.1">
    <property type="nucleotide sequence ID" value="NZ_JALIDZ010000002.1"/>
</dbReference>
<proteinExistence type="predicted"/>
<feature type="compositionally biased region" description="Basic and acidic residues" evidence="1">
    <location>
        <begin position="1"/>
        <end position="12"/>
    </location>
</feature>
<dbReference type="SUPFAM" id="SSF46689">
    <property type="entry name" value="Homeodomain-like"/>
    <property type="match status" value="1"/>
</dbReference>
<organism evidence="2 3">
    <name type="scientific">Microbaculum marinisediminis</name>
    <dbReference type="NCBI Taxonomy" id="2931392"/>
    <lineage>
        <taxon>Bacteria</taxon>
        <taxon>Pseudomonadati</taxon>
        <taxon>Pseudomonadota</taxon>
        <taxon>Alphaproteobacteria</taxon>
        <taxon>Hyphomicrobiales</taxon>
        <taxon>Tepidamorphaceae</taxon>
        <taxon>Microbaculum</taxon>
    </lineage>
</organism>
<gene>
    <name evidence="2" type="ORF">MUB46_03365</name>
</gene>
<name>A0AAW5QWQ1_9HYPH</name>
<dbReference type="InterPro" id="IPR032066">
    <property type="entry name" value="GP3_package"/>
</dbReference>
<protein>
    <submittedName>
        <fullName evidence="2">DNA-packaging protein</fullName>
    </submittedName>
</protein>
<dbReference type="Pfam" id="PF16677">
    <property type="entry name" value="GP3_package"/>
    <property type="match status" value="1"/>
</dbReference>
<sequence>MPKTKPLTDDKPAPVPVEPVNLGGRPSKYDSGFCARVLDLGKDGKSKIQIAASLGVNRQTLDNWSDRYPEFAAALSDAIELSQAWWEDRGQEGITSREFNANAYRLQMMNRFGWQEKQASDNTHRGDAFVDIWTAISSGSIKSATGKAG</sequence>
<dbReference type="AlphaFoldDB" id="A0AAW5QWQ1"/>
<reference evidence="2 3" key="1">
    <citation type="submission" date="2022-04" db="EMBL/GenBank/DDBJ databases">
        <authorList>
            <person name="Ye Y.-Q."/>
            <person name="Du Z.-J."/>
        </authorList>
    </citation>
    <scope>NUCLEOTIDE SEQUENCE [LARGE SCALE GENOMIC DNA]</scope>
    <source>
        <strain evidence="2 3">A6E488</strain>
    </source>
</reference>